<keyword evidence="3" id="KW-1185">Reference proteome</keyword>
<sequence length="69" mass="7727">MGKSRLIDELSREDFLIPINLRPHNSKGLSRLLISCLSLRNRFYRILPSGQSSSSVSRGATARHSFIGL</sequence>
<name>A0AAD4QJJ4_9AGAM</name>
<evidence type="ECO:0000256" key="1">
    <source>
        <dbReference type="SAM" id="MobiDB-lite"/>
    </source>
</evidence>
<comment type="caution">
    <text evidence="2">The sequence shown here is derived from an EMBL/GenBank/DDBJ whole genome shotgun (WGS) entry which is preliminary data.</text>
</comment>
<protein>
    <submittedName>
        <fullName evidence="2">Uncharacterized protein</fullName>
    </submittedName>
</protein>
<evidence type="ECO:0000313" key="2">
    <source>
        <dbReference type="EMBL" id="KAI0291937.1"/>
    </source>
</evidence>
<feature type="region of interest" description="Disordered" evidence="1">
    <location>
        <begin position="49"/>
        <end position="69"/>
    </location>
</feature>
<reference evidence="2" key="1">
    <citation type="journal article" date="2022" name="New Phytol.">
        <title>Evolutionary transition to the ectomycorrhizal habit in the genomes of a hyperdiverse lineage of mushroom-forming fungi.</title>
        <authorList>
            <person name="Looney B."/>
            <person name="Miyauchi S."/>
            <person name="Morin E."/>
            <person name="Drula E."/>
            <person name="Courty P.E."/>
            <person name="Kohler A."/>
            <person name="Kuo A."/>
            <person name="LaButti K."/>
            <person name="Pangilinan J."/>
            <person name="Lipzen A."/>
            <person name="Riley R."/>
            <person name="Andreopoulos W."/>
            <person name="He G."/>
            <person name="Johnson J."/>
            <person name="Nolan M."/>
            <person name="Tritt A."/>
            <person name="Barry K.W."/>
            <person name="Grigoriev I.V."/>
            <person name="Nagy L.G."/>
            <person name="Hibbett D."/>
            <person name="Henrissat B."/>
            <person name="Matheny P.B."/>
            <person name="Labbe J."/>
            <person name="Martin F.M."/>
        </authorList>
    </citation>
    <scope>NUCLEOTIDE SEQUENCE</scope>
    <source>
        <strain evidence="2">BPL690</strain>
    </source>
</reference>
<proteinExistence type="predicted"/>
<organism evidence="2 3">
    <name type="scientific">Multifurca ochricompacta</name>
    <dbReference type="NCBI Taxonomy" id="376703"/>
    <lineage>
        <taxon>Eukaryota</taxon>
        <taxon>Fungi</taxon>
        <taxon>Dikarya</taxon>
        <taxon>Basidiomycota</taxon>
        <taxon>Agaricomycotina</taxon>
        <taxon>Agaricomycetes</taxon>
        <taxon>Russulales</taxon>
        <taxon>Russulaceae</taxon>
        <taxon>Multifurca</taxon>
    </lineage>
</organism>
<gene>
    <name evidence="2" type="ORF">B0F90DRAFT_1773771</name>
</gene>
<evidence type="ECO:0000313" key="3">
    <source>
        <dbReference type="Proteomes" id="UP001203297"/>
    </source>
</evidence>
<dbReference type="EMBL" id="WTXG01000139">
    <property type="protein sequence ID" value="KAI0291937.1"/>
    <property type="molecule type" value="Genomic_DNA"/>
</dbReference>
<dbReference type="AlphaFoldDB" id="A0AAD4QJJ4"/>
<dbReference type="Proteomes" id="UP001203297">
    <property type="component" value="Unassembled WGS sequence"/>
</dbReference>
<accession>A0AAD4QJJ4</accession>